<organism evidence="2">
    <name type="scientific">Cladocopium goreaui</name>
    <dbReference type="NCBI Taxonomy" id="2562237"/>
    <lineage>
        <taxon>Eukaryota</taxon>
        <taxon>Sar</taxon>
        <taxon>Alveolata</taxon>
        <taxon>Dinophyceae</taxon>
        <taxon>Suessiales</taxon>
        <taxon>Symbiodiniaceae</taxon>
        <taxon>Cladocopium</taxon>
    </lineage>
</organism>
<reference evidence="3" key="2">
    <citation type="submission" date="2024-04" db="EMBL/GenBank/DDBJ databases">
        <authorList>
            <person name="Chen Y."/>
            <person name="Shah S."/>
            <person name="Dougan E. K."/>
            <person name="Thang M."/>
            <person name="Chan C."/>
        </authorList>
    </citation>
    <scope>NUCLEOTIDE SEQUENCE [LARGE SCALE GENOMIC DNA]</scope>
</reference>
<dbReference type="EMBL" id="CAMXCT010004513">
    <property type="protein sequence ID" value="CAI4009391.1"/>
    <property type="molecule type" value="Genomic_DNA"/>
</dbReference>
<protein>
    <submittedName>
        <fullName evidence="2">Uncharacterized protein</fullName>
    </submittedName>
</protein>
<feature type="region of interest" description="Disordered" evidence="1">
    <location>
        <begin position="93"/>
        <end position="191"/>
    </location>
</feature>
<dbReference type="EMBL" id="CAMXCT020004513">
    <property type="protein sequence ID" value="CAL1162766.1"/>
    <property type="molecule type" value="Genomic_DNA"/>
</dbReference>
<comment type="caution">
    <text evidence="2">The sequence shown here is derived from an EMBL/GenBank/DDBJ whole genome shotgun (WGS) entry which is preliminary data.</text>
</comment>
<accession>A0A9P1DGW4</accession>
<evidence type="ECO:0000256" key="1">
    <source>
        <dbReference type="SAM" id="MobiDB-lite"/>
    </source>
</evidence>
<keyword evidence="4" id="KW-1185">Reference proteome</keyword>
<feature type="compositionally biased region" description="Low complexity" evidence="1">
    <location>
        <begin position="107"/>
        <end position="129"/>
    </location>
</feature>
<evidence type="ECO:0000313" key="2">
    <source>
        <dbReference type="EMBL" id="CAI4009391.1"/>
    </source>
</evidence>
<evidence type="ECO:0000313" key="3">
    <source>
        <dbReference type="EMBL" id="CAL1162766.1"/>
    </source>
</evidence>
<gene>
    <name evidence="2" type="ORF">C1SCF055_LOCUS34756</name>
</gene>
<reference evidence="2" key="1">
    <citation type="submission" date="2022-10" db="EMBL/GenBank/DDBJ databases">
        <authorList>
            <person name="Chen Y."/>
            <person name="Dougan E. K."/>
            <person name="Chan C."/>
            <person name="Rhodes N."/>
            <person name="Thang M."/>
        </authorList>
    </citation>
    <scope>NUCLEOTIDE SEQUENCE</scope>
</reference>
<evidence type="ECO:0000313" key="4">
    <source>
        <dbReference type="Proteomes" id="UP001152797"/>
    </source>
</evidence>
<dbReference type="EMBL" id="CAMXCT030004513">
    <property type="protein sequence ID" value="CAL4796703.1"/>
    <property type="molecule type" value="Genomic_DNA"/>
</dbReference>
<feature type="region of interest" description="Disordered" evidence="1">
    <location>
        <begin position="50"/>
        <end position="76"/>
    </location>
</feature>
<name>A0A9P1DGW4_9DINO</name>
<feature type="compositionally biased region" description="Basic residues" evidence="1">
    <location>
        <begin position="50"/>
        <end position="62"/>
    </location>
</feature>
<dbReference type="Proteomes" id="UP001152797">
    <property type="component" value="Unassembled WGS sequence"/>
</dbReference>
<sequence>MDGAEKDQFEGVSFKVKPRKKLAKISHWKKLYKEKCLGEEAAQLGKRYRKKCAGKGKGKGKGIGKQPKELTPGQVELPEVQVELPVGPVVPRELFQSHPEAEEENAAESIAAEAPSASSPAACVPVPAEQEPAEIHMDQAAAANLQEEPANATLDAQPAEPLPAEEHSDAVVPLGDGQRSRQAQEKAGGGGLKVYSTPAILAMLETNSFFKMRLEHNDHRFEVECTTPHEDAYIEPVNF</sequence>
<dbReference type="AlphaFoldDB" id="A0A9P1DGW4"/>
<proteinExistence type="predicted"/>